<proteinExistence type="predicted"/>
<dbReference type="EMBL" id="CAXIEN010000017">
    <property type="protein sequence ID" value="CAL1265304.1"/>
    <property type="molecule type" value="Genomic_DNA"/>
</dbReference>
<reference evidence="2 3" key="1">
    <citation type="submission" date="2024-04" db="EMBL/GenBank/DDBJ databases">
        <authorList>
            <person name="Rising A."/>
            <person name="Reimegard J."/>
            <person name="Sonavane S."/>
            <person name="Akerstrom W."/>
            <person name="Nylinder S."/>
            <person name="Hedman E."/>
            <person name="Kallberg Y."/>
        </authorList>
    </citation>
    <scope>NUCLEOTIDE SEQUENCE [LARGE SCALE GENOMIC DNA]</scope>
</reference>
<keyword evidence="3" id="KW-1185">Reference proteome</keyword>
<sequence length="71" mass="7740">MVRLIQALVSLIAAIRGCSSGEQNGAGVTEVLQILYQNFFTFEYGMRCKISELKSLPFGEILAVVFQPAGD</sequence>
<accession>A0AAV1Z1U5</accession>
<protein>
    <recommendedName>
        <fullName evidence="4">Secreted protein</fullName>
    </recommendedName>
</protein>
<keyword evidence="1" id="KW-0732">Signal</keyword>
<feature type="chain" id="PRO_5043942919" description="Secreted protein" evidence="1">
    <location>
        <begin position="21"/>
        <end position="71"/>
    </location>
</feature>
<dbReference type="Proteomes" id="UP001497382">
    <property type="component" value="Unassembled WGS sequence"/>
</dbReference>
<evidence type="ECO:0008006" key="4">
    <source>
        <dbReference type="Google" id="ProtNLM"/>
    </source>
</evidence>
<evidence type="ECO:0000256" key="1">
    <source>
        <dbReference type="SAM" id="SignalP"/>
    </source>
</evidence>
<evidence type="ECO:0000313" key="2">
    <source>
        <dbReference type="EMBL" id="CAL1265304.1"/>
    </source>
</evidence>
<evidence type="ECO:0000313" key="3">
    <source>
        <dbReference type="Proteomes" id="UP001497382"/>
    </source>
</evidence>
<organism evidence="2 3">
    <name type="scientific">Larinioides sclopetarius</name>
    <dbReference type="NCBI Taxonomy" id="280406"/>
    <lineage>
        <taxon>Eukaryota</taxon>
        <taxon>Metazoa</taxon>
        <taxon>Ecdysozoa</taxon>
        <taxon>Arthropoda</taxon>
        <taxon>Chelicerata</taxon>
        <taxon>Arachnida</taxon>
        <taxon>Araneae</taxon>
        <taxon>Araneomorphae</taxon>
        <taxon>Entelegynae</taxon>
        <taxon>Araneoidea</taxon>
        <taxon>Araneidae</taxon>
        <taxon>Larinioides</taxon>
    </lineage>
</organism>
<name>A0AAV1Z1U5_9ARAC</name>
<comment type="caution">
    <text evidence="2">The sequence shown here is derived from an EMBL/GenBank/DDBJ whole genome shotgun (WGS) entry which is preliminary data.</text>
</comment>
<gene>
    <name evidence="2" type="ORF">LARSCL_LOCUS2458</name>
</gene>
<dbReference type="AlphaFoldDB" id="A0AAV1Z1U5"/>
<feature type="signal peptide" evidence="1">
    <location>
        <begin position="1"/>
        <end position="20"/>
    </location>
</feature>